<dbReference type="Gene3D" id="2.40.30.40">
    <property type="entry name" value="Peptidase M42, domain 2"/>
    <property type="match status" value="1"/>
</dbReference>
<evidence type="ECO:0000256" key="5">
    <source>
        <dbReference type="ARBA" id="ARBA00022801"/>
    </source>
</evidence>
<dbReference type="PANTHER" id="PTHR32481">
    <property type="entry name" value="AMINOPEPTIDASE"/>
    <property type="match status" value="1"/>
</dbReference>
<keyword evidence="8" id="KW-1185">Reference proteome</keyword>
<name>A0ABQ0BIF8_9FIRM</name>
<comment type="caution">
    <text evidence="7">The sequence shown here is derived from an EMBL/GenBank/DDBJ whole genome shotgun (WGS) entry which is preliminary data.</text>
</comment>
<evidence type="ECO:0000256" key="2">
    <source>
        <dbReference type="ARBA" id="ARBA00022438"/>
    </source>
</evidence>
<dbReference type="EMBL" id="BAABYW010000002">
    <property type="protein sequence ID" value="GAA6411240.1"/>
    <property type="molecule type" value="Genomic_DNA"/>
</dbReference>
<proteinExistence type="inferred from homology"/>
<dbReference type="PIRSF" id="PIRSF001123">
    <property type="entry name" value="PepA_GA"/>
    <property type="match status" value="1"/>
</dbReference>
<keyword evidence="5" id="KW-0378">Hydrolase</keyword>
<dbReference type="InterPro" id="IPR051464">
    <property type="entry name" value="Peptidase_M42_aminopept"/>
</dbReference>
<dbReference type="Pfam" id="PF05343">
    <property type="entry name" value="Peptidase_M42"/>
    <property type="match status" value="1"/>
</dbReference>
<dbReference type="RefSeq" id="WP_390409905.1">
    <property type="nucleotide sequence ID" value="NZ_BAABYW010000002.1"/>
</dbReference>
<evidence type="ECO:0000256" key="4">
    <source>
        <dbReference type="ARBA" id="ARBA00022723"/>
    </source>
</evidence>
<dbReference type="SUPFAM" id="SSF53187">
    <property type="entry name" value="Zn-dependent exopeptidases"/>
    <property type="match status" value="1"/>
</dbReference>
<dbReference type="SUPFAM" id="SSF101821">
    <property type="entry name" value="Aminopeptidase/glucanase lid domain"/>
    <property type="match status" value="1"/>
</dbReference>
<evidence type="ECO:0000256" key="3">
    <source>
        <dbReference type="ARBA" id="ARBA00022670"/>
    </source>
</evidence>
<gene>
    <name evidence="7" type="ORF">K040078D81_53570</name>
</gene>
<dbReference type="PANTHER" id="PTHR32481:SF0">
    <property type="entry name" value="AMINOPEPTIDASE YPDE-RELATED"/>
    <property type="match status" value="1"/>
</dbReference>
<evidence type="ECO:0000256" key="1">
    <source>
        <dbReference type="ARBA" id="ARBA00006272"/>
    </source>
</evidence>
<keyword evidence="4" id="KW-0479">Metal-binding</keyword>
<accession>A0ABQ0BIF8</accession>
<evidence type="ECO:0000313" key="7">
    <source>
        <dbReference type="EMBL" id="GAA6411240.1"/>
    </source>
</evidence>
<dbReference type="InterPro" id="IPR008007">
    <property type="entry name" value="Peptidase_M42"/>
</dbReference>
<dbReference type="Proteomes" id="UP001600943">
    <property type="component" value="Unassembled WGS sequence"/>
</dbReference>
<keyword evidence="3" id="KW-0645">Protease</keyword>
<keyword evidence="2" id="KW-0031">Aminopeptidase</keyword>
<comment type="similarity">
    <text evidence="1 6">Belongs to the peptidase M42 family.</text>
</comment>
<dbReference type="InterPro" id="IPR023367">
    <property type="entry name" value="Peptidase_M42_dom2"/>
</dbReference>
<evidence type="ECO:0000313" key="8">
    <source>
        <dbReference type="Proteomes" id="UP001600943"/>
    </source>
</evidence>
<sequence length="346" mass="37262">MSREFLYGLLETASVSGFEEEIQKKVIKYAEGFADEIYTDEIADVVSVINPASKVKVMLSAHMDEIGLMVSHITEKGMLHVSKAGGIYPGTYPGQKVRVMHEGNVVYGAVRNHSSLNKKELEITDIIIDIGAVSKEDAMAAAACGDPVIFDTDHRELLNDRLCARGLDNRLGGYIILEAAKKAKGKGCTCGVYAAATVGEELTKHGASWCASRIAPTLAVVVDVTYTSDYEGTRAIENGEILLGGGPVFLQNSFSHKMLVGRLKKAAQNLDIKYQWENGCGRTCTDADAIHMAGRGIPTTVMSIPLRYMHNPAEVCSMEDVQGCIDVLAGFLCGIGPDICLKPLEG</sequence>
<protein>
    <submittedName>
        <fullName evidence="7">M42 family metallopeptidase</fullName>
    </submittedName>
</protein>
<evidence type="ECO:0000256" key="6">
    <source>
        <dbReference type="PIRNR" id="PIRNR001123"/>
    </source>
</evidence>
<reference evidence="7 8" key="1">
    <citation type="submission" date="2024-04" db="EMBL/GenBank/DDBJ databases">
        <title>Defined microbial consortia suppress multidrug-resistant proinflammatory Enterobacteriaceae via ecological control.</title>
        <authorList>
            <person name="Furuichi M."/>
            <person name="Kawaguchi T."/>
            <person name="Pust M."/>
            <person name="Yasuma K."/>
            <person name="Plichta D."/>
            <person name="Hasegawa N."/>
            <person name="Ohya T."/>
            <person name="Bhattarai S."/>
            <person name="Sasajima S."/>
            <person name="Aoto Y."/>
            <person name="Tuganbaev T."/>
            <person name="Yaginuma M."/>
            <person name="Ueda M."/>
            <person name="Okahashi N."/>
            <person name="Amafuji K."/>
            <person name="Kiridooshi Y."/>
            <person name="Sugita K."/>
            <person name="Strazar M."/>
            <person name="Skelly A."/>
            <person name="Suda W."/>
            <person name="Hattori M."/>
            <person name="Nakamoto N."/>
            <person name="Caballero S."/>
            <person name="Norman J."/>
            <person name="Olle B."/>
            <person name="Tanoue T."/>
            <person name="Arita M."/>
            <person name="Bucci V."/>
            <person name="Atarashi K."/>
            <person name="Xavier R."/>
            <person name="Honda K."/>
        </authorList>
    </citation>
    <scope>NUCLEOTIDE SEQUENCE [LARGE SCALE GENOMIC DNA]</scope>
    <source>
        <strain evidence="8">k04-0078-D8-1</strain>
    </source>
</reference>
<dbReference type="Gene3D" id="3.40.630.10">
    <property type="entry name" value="Zn peptidases"/>
    <property type="match status" value="1"/>
</dbReference>
<organism evidence="7 8">
    <name type="scientific">Blautia hominis</name>
    <dbReference type="NCBI Taxonomy" id="2025493"/>
    <lineage>
        <taxon>Bacteria</taxon>
        <taxon>Bacillati</taxon>
        <taxon>Bacillota</taxon>
        <taxon>Clostridia</taxon>
        <taxon>Lachnospirales</taxon>
        <taxon>Lachnospiraceae</taxon>
        <taxon>Blautia</taxon>
    </lineage>
</organism>